<evidence type="ECO:0000313" key="3">
    <source>
        <dbReference type="Proteomes" id="UP001596152"/>
    </source>
</evidence>
<evidence type="ECO:0000256" key="1">
    <source>
        <dbReference type="SAM" id="MobiDB-lite"/>
    </source>
</evidence>
<dbReference type="RefSeq" id="WP_374036797.1">
    <property type="nucleotide sequence ID" value="NZ_CP169082.1"/>
</dbReference>
<feature type="compositionally biased region" description="Basic and acidic residues" evidence="1">
    <location>
        <begin position="101"/>
        <end position="119"/>
    </location>
</feature>
<organism evidence="2 3">
    <name type="scientific">Brevundimonas staleyi</name>
    <dbReference type="NCBI Taxonomy" id="74326"/>
    <lineage>
        <taxon>Bacteria</taxon>
        <taxon>Pseudomonadati</taxon>
        <taxon>Pseudomonadota</taxon>
        <taxon>Alphaproteobacteria</taxon>
        <taxon>Caulobacterales</taxon>
        <taxon>Caulobacteraceae</taxon>
        <taxon>Brevundimonas</taxon>
    </lineage>
</organism>
<dbReference type="Proteomes" id="UP001596152">
    <property type="component" value="Unassembled WGS sequence"/>
</dbReference>
<proteinExistence type="predicted"/>
<name>A0ABW0G0Z3_9CAUL</name>
<reference evidence="3" key="1">
    <citation type="journal article" date="2019" name="Int. J. Syst. Evol. Microbiol.">
        <title>The Global Catalogue of Microorganisms (GCM) 10K type strain sequencing project: providing services to taxonomists for standard genome sequencing and annotation.</title>
        <authorList>
            <consortium name="The Broad Institute Genomics Platform"/>
            <consortium name="The Broad Institute Genome Sequencing Center for Infectious Disease"/>
            <person name="Wu L."/>
            <person name="Ma J."/>
        </authorList>
    </citation>
    <scope>NUCLEOTIDE SEQUENCE [LARGE SCALE GENOMIC DNA]</scope>
    <source>
        <strain evidence="3">JCM 12125</strain>
    </source>
</reference>
<comment type="caution">
    <text evidence="2">The sequence shown here is derived from an EMBL/GenBank/DDBJ whole genome shotgun (WGS) entry which is preliminary data.</text>
</comment>
<keyword evidence="3" id="KW-1185">Reference proteome</keyword>
<evidence type="ECO:0000313" key="2">
    <source>
        <dbReference type="EMBL" id="MFC5346283.1"/>
    </source>
</evidence>
<sequence length="119" mass="12734">MTASPMTPTERVLWRAVAQAAHDAARAPESATKAKALKKALAGSPSWRLPDLRPLPSAAFRAFLMLARGYSTEPDAVLRFAMASRLAALADAAGDILDGLRGSEGEPPRHGWQDRADLK</sequence>
<accession>A0ABW0G0Z3</accession>
<feature type="region of interest" description="Disordered" evidence="1">
    <location>
        <begin position="99"/>
        <end position="119"/>
    </location>
</feature>
<protein>
    <submittedName>
        <fullName evidence="2">Uncharacterized protein</fullName>
    </submittedName>
</protein>
<gene>
    <name evidence="2" type="ORF">ACFPIE_20395</name>
</gene>
<dbReference type="EMBL" id="JBHSLF010000056">
    <property type="protein sequence ID" value="MFC5346283.1"/>
    <property type="molecule type" value="Genomic_DNA"/>
</dbReference>